<dbReference type="AlphaFoldDB" id="A0A382SV68"/>
<sequence length="90" mass="9915">MSLIILVPLGISAHHGSAPYDRSRSTTVRGTVTQFRFMNPHVLIYAAVEGLEGEVVEWSGELTSPNRLARGESSAKWNRNIIQPGDIIEL</sequence>
<feature type="non-terminal residue" evidence="1">
    <location>
        <position position="90"/>
    </location>
</feature>
<dbReference type="EMBL" id="UINC01131629">
    <property type="protein sequence ID" value="SVD13452.1"/>
    <property type="molecule type" value="Genomic_DNA"/>
</dbReference>
<organism evidence="1">
    <name type="scientific">marine metagenome</name>
    <dbReference type="NCBI Taxonomy" id="408172"/>
    <lineage>
        <taxon>unclassified sequences</taxon>
        <taxon>metagenomes</taxon>
        <taxon>ecological metagenomes</taxon>
    </lineage>
</organism>
<evidence type="ECO:0000313" key="1">
    <source>
        <dbReference type="EMBL" id="SVD13452.1"/>
    </source>
</evidence>
<reference evidence="1" key="1">
    <citation type="submission" date="2018-05" db="EMBL/GenBank/DDBJ databases">
        <authorList>
            <person name="Lanie J.A."/>
            <person name="Ng W.-L."/>
            <person name="Kazmierczak K.M."/>
            <person name="Andrzejewski T.M."/>
            <person name="Davidsen T.M."/>
            <person name="Wayne K.J."/>
            <person name="Tettelin H."/>
            <person name="Glass J.I."/>
            <person name="Rusch D."/>
            <person name="Podicherti R."/>
            <person name="Tsui H.-C.T."/>
            <person name="Winkler M.E."/>
        </authorList>
    </citation>
    <scope>NUCLEOTIDE SEQUENCE</scope>
</reference>
<proteinExistence type="predicted"/>
<name>A0A382SV68_9ZZZZ</name>
<protein>
    <submittedName>
        <fullName evidence="1">Uncharacterized protein</fullName>
    </submittedName>
</protein>
<dbReference type="Pfam" id="PF19649">
    <property type="entry name" value="DUF6152"/>
    <property type="match status" value="1"/>
</dbReference>
<gene>
    <name evidence="1" type="ORF">METZ01_LOCUS366306</name>
</gene>
<dbReference type="InterPro" id="IPR046150">
    <property type="entry name" value="DUF6152"/>
</dbReference>
<accession>A0A382SV68</accession>